<dbReference type="PANTHER" id="PTHR42756">
    <property type="entry name" value="TRANSCRIPTIONAL REGULATOR, MARR"/>
    <property type="match status" value="1"/>
</dbReference>
<dbReference type="InterPro" id="IPR036390">
    <property type="entry name" value="WH_DNA-bd_sf"/>
</dbReference>
<gene>
    <name evidence="6" type="ORF">IC621_01885</name>
</gene>
<dbReference type="AlphaFoldDB" id="A0A926NFC4"/>
<evidence type="ECO:0000256" key="4">
    <source>
        <dbReference type="SAM" id="Coils"/>
    </source>
</evidence>
<keyword evidence="4" id="KW-0175">Coiled coil</keyword>
<dbReference type="GO" id="GO:0003700">
    <property type="term" value="F:DNA-binding transcription factor activity"/>
    <property type="evidence" value="ECO:0007669"/>
    <property type="project" value="InterPro"/>
</dbReference>
<evidence type="ECO:0000256" key="2">
    <source>
        <dbReference type="ARBA" id="ARBA00023125"/>
    </source>
</evidence>
<proteinExistence type="predicted"/>
<dbReference type="PANTHER" id="PTHR42756:SF1">
    <property type="entry name" value="TRANSCRIPTIONAL REPRESSOR OF EMRAB OPERON"/>
    <property type="match status" value="1"/>
</dbReference>
<evidence type="ECO:0000313" key="7">
    <source>
        <dbReference type="Proteomes" id="UP000626844"/>
    </source>
</evidence>
<evidence type="ECO:0000259" key="5">
    <source>
        <dbReference type="PROSITE" id="PS50995"/>
    </source>
</evidence>
<dbReference type="Proteomes" id="UP000626844">
    <property type="component" value="Unassembled WGS sequence"/>
</dbReference>
<dbReference type="GO" id="GO:0003677">
    <property type="term" value="F:DNA binding"/>
    <property type="evidence" value="ECO:0007669"/>
    <property type="project" value="UniProtKB-KW"/>
</dbReference>
<name>A0A926NFC4_9BACI</name>
<dbReference type="InterPro" id="IPR011991">
    <property type="entry name" value="ArsR-like_HTH"/>
</dbReference>
<evidence type="ECO:0000256" key="1">
    <source>
        <dbReference type="ARBA" id="ARBA00023015"/>
    </source>
</evidence>
<evidence type="ECO:0000256" key="3">
    <source>
        <dbReference type="ARBA" id="ARBA00023163"/>
    </source>
</evidence>
<keyword evidence="7" id="KW-1185">Reference proteome</keyword>
<reference evidence="6" key="1">
    <citation type="submission" date="2020-09" db="EMBL/GenBank/DDBJ databases">
        <title>A novel bacterium of genus Bacillus, isolated from South China Sea.</title>
        <authorList>
            <person name="Huang H."/>
            <person name="Mo K."/>
            <person name="Hu Y."/>
        </authorList>
    </citation>
    <scope>NUCLEOTIDE SEQUENCE</scope>
    <source>
        <strain evidence="6">IB182487</strain>
    </source>
</reference>
<dbReference type="PROSITE" id="PS50995">
    <property type="entry name" value="HTH_MARR_2"/>
    <property type="match status" value="1"/>
</dbReference>
<dbReference type="EMBL" id="JACXAI010000002">
    <property type="protein sequence ID" value="MBD1378968.1"/>
    <property type="molecule type" value="Genomic_DNA"/>
</dbReference>
<feature type="coiled-coil region" evidence="4">
    <location>
        <begin position="85"/>
        <end position="119"/>
    </location>
</feature>
<evidence type="ECO:0000313" key="6">
    <source>
        <dbReference type="EMBL" id="MBD1378968.1"/>
    </source>
</evidence>
<keyword evidence="3" id="KW-0804">Transcription</keyword>
<protein>
    <submittedName>
        <fullName evidence="6">MarR family transcriptional regulator</fullName>
    </submittedName>
</protein>
<comment type="caution">
    <text evidence="6">The sequence shown here is derived from an EMBL/GenBank/DDBJ whole genome shotgun (WGS) entry which is preliminary data.</text>
</comment>
<dbReference type="Gene3D" id="1.10.10.10">
    <property type="entry name" value="Winged helix-like DNA-binding domain superfamily/Winged helix DNA-binding domain"/>
    <property type="match status" value="1"/>
</dbReference>
<dbReference type="Pfam" id="PF01047">
    <property type="entry name" value="MarR"/>
    <property type="match status" value="1"/>
</dbReference>
<dbReference type="PRINTS" id="PR00598">
    <property type="entry name" value="HTHMARR"/>
</dbReference>
<sequence length="137" mass="16371">MNTSILFHELHQKVRLLNKELNERLKDFDLFSSQWTILYTLKNHGSMSQTEIWRYLNVEAPTVTRTLSRLEDTGWIMRDEGKDKREKIVRLTKKAEEQLSKIEKEISRFEEDMLKELSENDQKTLLLLLRKLGTGYK</sequence>
<dbReference type="InterPro" id="IPR036388">
    <property type="entry name" value="WH-like_DNA-bd_sf"/>
</dbReference>
<keyword evidence="2" id="KW-0238">DNA-binding</keyword>
<feature type="domain" description="HTH marR-type" evidence="5">
    <location>
        <begin position="3"/>
        <end position="134"/>
    </location>
</feature>
<dbReference type="RefSeq" id="WP_191155191.1">
    <property type="nucleotide sequence ID" value="NZ_JACXAI010000002.1"/>
</dbReference>
<dbReference type="SMART" id="SM00347">
    <property type="entry name" value="HTH_MARR"/>
    <property type="match status" value="1"/>
</dbReference>
<organism evidence="6 7">
    <name type="scientific">Metabacillus arenae</name>
    <dbReference type="NCBI Taxonomy" id="2771434"/>
    <lineage>
        <taxon>Bacteria</taxon>
        <taxon>Bacillati</taxon>
        <taxon>Bacillota</taxon>
        <taxon>Bacilli</taxon>
        <taxon>Bacillales</taxon>
        <taxon>Bacillaceae</taxon>
        <taxon>Metabacillus</taxon>
    </lineage>
</organism>
<accession>A0A926NFC4</accession>
<dbReference type="SUPFAM" id="SSF46785">
    <property type="entry name" value="Winged helix' DNA-binding domain"/>
    <property type="match status" value="1"/>
</dbReference>
<keyword evidence="1" id="KW-0805">Transcription regulation</keyword>
<dbReference type="CDD" id="cd00090">
    <property type="entry name" value="HTH_ARSR"/>
    <property type="match status" value="1"/>
</dbReference>
<dbReference type="InterPro" id="IPR000835">
    <property type="entry name" value="HTH_MarR-typ"/>
</dbReference>